<reference evidence="1 2" key="1">
    <citation type="submission" date="2013-07" db="EMBL/GenBank/DDBJ databases">
        <title>Comparative Genomic and Metabolomic Analysis of Twelve Strains of Pseudoalteromonas luteoviolacea.</title>
        <authorList>
            <person name="Vynne N.G."/>
            <person name="Mansson M."/>
            <person name="Gram L."/>
        </authorList>
    </citation>
    <scope>NUCLEOTIDE SEQUENCE [LARGE SCALE GENOMIC DNA]</scope>
    <source>
        <strain evidence="1 2">H33</strain>
    </source>
</reference>
<proteinExistence type="predicted"/>
<dbReference type="RefSeq" id="WP_063360977.1">
    <property type="nucleotide sequence ID" value="NZ_AUXZ01000064.1"/>
</dbReference>
<dbReference type="Proteomes" id="UP000076503">
    <property type="component" value="Unassembled WGS sequence"/>
</dbReference>
<evidence type="ECO:0000313" key="1">
    <source>
        <dbReference type="EMBL" id="KZN51940.1"/>
    </source>
</evidence>
<accession>A0A161Z333</accession>
<dbReference type="PATRIC" id="fig|1365251.3.peg.1364"/>
<gene>
    <name evidence="1" type="ORF">N476_01040</name>
</gene>
<evidence type="ECO:0000313" key="2">
    <source>
        <dbReference type="Proteomes" id="UP000076503"/>
    </source>
</evidence>
<protein>
    <submittedName>
        <fullName evidence="1">Uncharacterized protein</fullName>
    </submittedName>
</protein>
<sequence length="88" mass="10092">MFNIEFVQYKSIPNDIIPSELDLAAVGVSTQSGLNIKAYNVLSSLHLTYSKALNKNVYSYWDSVASYEKHQMKHTTNCCCNYSYQSRR</sequence>
<comment type="caution">
    <text evidence="1">The sequence shown here is derived from an EMBL/GenBank/DDBJ whole genome shotgun (WGS) entry which is preliminary data.</text>
</comment>
<organism evidence="1 2">
    <name type="scientific">Pseudoalteromonas luteoviolacea H33</name>
    <dbReference type="NCBI Taxonomy" id="1365251"/>
    <lineage>
        <taxon>Bacteria</taxon>
        <taxon>Pseudomonadati</taxon>
        <taxon>Pseudomonadota</taxon>
        <taxon>Gammaproteobacteria</taxon>
        <taxon>Alteromonadales</taxon>
        <taxon>Pseudoalteromonadaceae</taxon>
        <taxon>Pseudoalteromonas</taxon>
    </lineage>
</organism>
<dbReference type="EMBL" id="AUXZ01000064">
    <property type="protein sequence ID" value="KZN51940.1"/>
    <property type="molecule type" value="Genomic_DNA"/>
</dbReference>
<dbReference type="AlphaFoldDB" id="A0A161Z333"/>
<name>A0A161Z333_9GAMM</name>